<comment type="caution">
    <text evidence="2">The sequence shown here is derived from an EMBL/GenBank/DDBJ whole genome shotgun (WGS) entry which is preliminary data.</text>
</comment>
<evidence type="ECO:0000313" key="3">
    <source>
        <dbReference type="Proteomes" id="UP001187192"/>
    </source>
</evidence>
<feature type="region of interest" description="Disordered" evidence="1">
    <location>
        <begin position="1"/>
        <end position="98"/>
    </location>
</feature>
<gene>
    <name evidence="2" type="ORF">TIFTF001_029904</name>
</gene>
<keyword evidence="3" id="KW-1185">Reference proteome</keyword>
<proteinExistence type="predicted"/>
<evidence type="ECO:0000256" key="1">
    <source>
        <dbReference type="SAM" id="MobiDB-lite"/>
    </source>
</evidence>
<dbReference type="Proteomes" id="UP001187192">
    <property type="component" value="Unassembled WGS sequence"/>
</dbReference>
<reference evidence="2" key="1">
    <citation type="submission" date="2023-07" db="EMBL/GenBank/DDBJ databases">
        <title>draft genome sequence of fig (Ficus carica).</title>
        <authorList>
            <person name="Takahashi T."/>
            <person name="Nishimura K."/>
        </authorList>
    </citation>
    <scope>NUCLEOTIDE SEQUENCE</scope>
</reference>
<accession>A0AA88DSB5</accession>
<feature type="region of interest" description="Disordered" evidence="1">
    <location>
        <begin position="151"/>
        <end position="171"/>
    </location>
</feature>
<name>A0AA88DSB5_FICCA</name>
<evidence type="ECO:0000313" key="2">
    <source>
        <dbReference type="EMBL" id="GMN60812.1"/>
    </source>
</evidence>
<feature type="compositionally biased region" description="Basic and acidic residues" evidence="1">
    <location>
        <begin position="49"/>
        <end position="60"/>
    </location>
</feature>
<dbReference type="EMBL" id="BTGU01000102">
    <property type="protein sequence ID" value="GMN60812.1"/>
    <property type="molecule type" value="Genomic_DNA"/>
</dbReference>
<sequence>MARLHQKFAKIGNGGKAKAGTSVPVANSRVPAPSSRVAITSSRAPSDPPETRASRPREDQPIAVVPTSRSRREDTPSRDPSSSGPGAEPIRQKSSTQKAFITKFDDRLTSDAICLAFSGNVAMRDFFNRMEESSLAGLGDQKHKKCRVECRRESKGSRGEGEGCQEESIPG</sequence>
<dbReference type="AlphaFoldDB" id="A0AA88DSB5"/>
<feature type="compositionally biased region" description="Basic and acidic residues" evidence="1">
    <location>
        <begin position="151"/>
        <end position="161"/>
    </location>
</feature>
<protein>
    <submittedName>
        <fullName evidence="2">Uncharacterized protein</fullName>
    </submittedName>
</protein>
<organism evidence="2 3">
    <name type="scientific">Ficus carica</name>
    <name type="common">Common fig</name>
    <dbReference type="NCBI Taxonomy" id="3494"/>
    <lineage>
        <taxon>Eukaryota</taxon>
        <taxon>Viridiplantae</taxon>
        <taxon>Streptophyta</taxon>
        <taxon>Embryophyta</taxon>
        <taxon>Tracheophyta</taxon>
        <taxon>Spermatophyta</taxon>
        <taxon>Magnoliopsida</taxon>
        <taxon>eudicotyledons</taxon>
        <taxon>Gunneridae</taxon>
        <taxon>Pentapetalae</taxon>
        <taxon>rosids</taxon>
        <taxon>fabids</taxon>
        <taxon>Rosales</taxon>
        <taxon>Moraceae</taxon>
        <taxon>Ficeae</taxon>
        <taxon>Ficus</taxon>
    </lineage>
</organism>